<feature type="domain" description="PAS" evidence="13">
    <location>
        <begin position="212"/>
        <end position="265"/>
    </location>
</feature>
<name>A0A8J8GBF9_9BACI</name>
<evidence type="ECO:0000256" key="4">
    <source>
        <dbReference type="ARBA" id="ARBA00022679"/>
    </source>
</evidence>
<keyword evidence="4" id="KW-0808">Transferase</keyword>
<dbReference type="SMART" id="SM00448">
    <property type="entry name" value="REC"/>
    <property type="match status" value="1"/>
</dbReference>
<dbReference type="SUPFAM" id="SSF55874">
    <property type="entry name" value="ATPase domain of HSP90 chaperone/DNA topoisomerase II/histidine kinase"/>
    <property type="match status" value="1"/>
</dbReference>
<dbReference type="RefSeq" id="WP_173730042.1">
    <property type="nucleotide sequence ID" value="NZ_JABTTE010000003.1"/>
</dbReference>
<evidence type="ECO:0000256" key="3">
    <source>
        <dbReference type="ARBA" id="ARBA00022553"/>
    </source>
</evidence>
<reference evidence="14" key="1">
    <citation type="submission" date="2020-06" db="EMBL/GenBank/DDBJ databases">
        <title>A novel thermopfilic bacterium from Erzurum, Turkey.</title>
        <authorList>
            <person name="Adiguzel A."/>
            <person name="Ay H."/>
            <person name="Baltaci M.O."/>
        </authorList>
    </citation>
    <scope>NUCLEOTIDE SEQUENCE</scope>
    <source>
        <strain evidence="14">P2</strain>
    </source>
</reference>
<evidence type="ECO:0000313" key="15">
    <source>
        <dbReference type="Proteomes" id="UP000625804"/>
    </source>
</evidence>
<keyword evidence="5" id="KW-0547">Nucleotide-binding</keyword>
<evidence type="ECO:0000256" key="1">
    <source>
        <dbReference type="ARBA" id="ARBA00000085"/>
    </source>
</evidence>
<dbReference type="Gene3D" id="3.30.565.10">
    <property type="entry name" value="Histidine kinase-like ATPase, C-terminal domain"/>
    <property type="match status" value="1"/>
</dbReference>
<dbReference type="PROSITE" id="PS50110">
    <property type="entry name" value="RESPONSE_REGULATORY"/>
    <property type="match status" value="1"/>
</dbReference>
<dbReference type="InterPro" id="IPR004358">
    <property type="entry name" value="Sig_transdc_His_kin-like_C"/>
</dbReference>
<evidence type="ECO:0000259" key="13">
    <source>
        <dbReference type="PROSITE" id="PS50112"/>
    </source>
</evidence>
<keyword evidence="3 9" id="KW-0597">Phosphoprotein</keyword>
<dbReference type="Pfam" id="PF00512">
    <property type="entry name" value="HisKA"/>
    <property type="match status" value="1"/>
</dbReference>
<protein>
    <recommendedName>
        <fullName evidence="2">histidine kinase</fullName>
        <ecNumber evidence="2">2.7.13.3</ecNumber>
    </recommendedName>
</protein>
<dbReference type="EMBL" id="JABTTE010000003">
    <property type="protein sequence ID" value="NSL50835.1"/>
    <property type="molecule type" value="Genomic_DNA"/>
</dbReference>
<dbReference type="NCBIfam" id="TIGR00229">
    <property type="entry name" value="sensory_box"/>
    <property type="match status" value="1"/>
</dbReference>
<dbReference type="SUPFAM" id="SSF47384">
    <property type="entry name" value="Homodimeric domain of signal transducing histidine kinase"/>
    <property type="match status" value="1"/>
</dbReference>
<dbReference type="Proteomes" id="UP000625804">
    <property type="component" value="Unassembled WGS sequence"/>
</dbReference>
<dbReference type="InterPro" id="IPR036890">
    <property type="entry name" value="HATPase_C_sf"/>
</dbReference>
<dbReference type="InterPro" id="IPR005467">
    <property type="entry name" value="His_kinase_dom"/>
</dbReference>
<comment type="caution">
    <text evidence="14">The sequence shown here is derived from an EMBL/GenBank/DDBJ whole genome shotgun (WGS) entry which is preliminary data.</text>
</comment>
<keyword evidence="7" id="KW-0067">ATP-binding</keyword>
<feature type="domain" description="Histidine kinase" evidence="11">
    <location>
        <begin position="326"/>
        <end position="527"/>
    </location>
</feature>
<dbReference type="InterPro" id="IPR036097">
    <property type="entry name" value="HisK_dim/P_sf"/>
</dbReference>
<dbReference type="CDD" id="cd00130">
    <property type="entry name" value="PAS"/>
    <property type="match status" value="1"/>
</dbReference>
<evidence type="ECO:0000313" key="14">
    <source>
        <dbReference type="EMBL" id="NSL50835.1"/>
    </source>
</evidence>
<proteinExistence type="predicted"/>
<feature type="modified residue" description="4-aspartylphosphate" evidence="9">
    <location>
        <position position="57"/>
    </location>
</feature>
<dbReference type="PANTHER" id="PTHR43547">
    <property type="entry name" value="TWO-COMPONENT HISTIDINE KINASE"/>
    <property type="match status" value="1"/>
</dbReference>
<evidence type="ECO:0000256" key="9">
    <source>
        <dbReference type="PROSITE-ProRule" id="PRU00169"/>
    </source>
</evidence>
<dbReference type="SUPFAM" id="SSF55785">
    <property type="entry name" value="PYP-like sensor domain (PAS domain)"/>
    <property type="match status" value="1"/>
</dbReference>
<dbReference type="Pfam" id="PF00072">
    <property type="entry name" value="Response_reg"/>
    <property type="match status" value="1"/>
</dbReference>
<dbReference type="Pfam" id="PF13426">
    <property type="entry name" value="PAS_9"/>
    <property type="match status" value="1"/>
</dbReference>
<dbReference type="PANTHER" id="PTHR43547:SF2">
    <property type="entry name" value="HYBRID SIGNAL TRANSDUCTION HISTIDINE KINASE C"/>
    <property type="match status" value="1"/>
</dbReference>
<sequence>MDKKKKVNILLVDDRPENLLTLEAVLASPNYNLVKANSGEEALKHVLINDFAVILLDVQMPGLNGFDTAKLIHQRKNSSHIPIIFITAISQRTENVHQGYAAGAIDYIFKPFNPEILKSKVAAFVKLYEYQQQIIEQKQLLKKRSMELESVNAKLEKMEKKLLQHNINLEKLVREKTEELLLANKDLRQSQERFKKIFAASPSLIAIRSLVDGRYIDVNESWLENTGYQYEEIIGRQDEVLNLTAENPNANKSSDLDLQKSLRNERVRYFTRTGEERIGLLSTEKAEIQGEQCIIAVITDITEREQLEREITRLDRLNLIGEMAAGIAHEVRNPMTTVSGFLQLAKSKKDIHLEYIDLMLTELNRANEIIKEFLTLAKNKKADRKLQDLNKIIEALYPLIQAEAVLTNKNVILELNECQPLYLDEKEIRQLILNIALNGLEAMTSGGRLTIKTYDKKDYVYLDIQDEGCGIDRETLEKIGTPFFTTKDTGTGLGLAVCYSVAARHNAEISIDTGKNGTTFSIRFQVN</sequence>
<feature type="coiled-coil region" evidence="10">
    <location>
        <begin position="138"/>
        <end position="193"/>
    </location>
</feature>
<dbReference type="Pfam" id="PF02518">
    <property type="entry name" value="HATPase_c"/>
    <property type="match status" value="1"/>
</dbReference>
<dbReference type="InterPro" id="IPR035965">
    <property type="entry name" value="PAS-like_dom_sf"/>
</dbReference>
<evidence type="ECO:0000256" key="6">
    <source>
        <dbReference type="ARBA" id="ARBA00022777"/>
    </source>
</evidence>
<evidence type="ECO:0000259" key="12">
    <source>
        <dbReference type="PROSITE" id="PS50110"/>
    </source>
</evidence>
<evidence type="ECO:0000256" key="7">
    <source>
        <dbReference type="ARBA" id="ARBA00022840"/>
    </source>
</evidence>
<dbReference type="EC" id="2.7.13.3" evidence="2"/>
<dbReference type="CDD" id="cd00082">
    <property type="entry name" value="HisKA"/>
    <property type="match status" value="1"/>
</dbReference>
<dbReference type="PROSITE" id="PS50112">
    <property type="entry name" value="PAS"/>
    <property type="match status" value="1"/>
</dbReference>
<dbReference type="InterPro" id="IPR003594">
    <property type="entry name" value="HATPase_dom"/>
</dbReference>
<keyword evidence="8" id="KW-0902">Two-component regulatory system</keyword>
<evidence type="ECO:0000256" key="5">
    <source>
        <dbReference type="ARBA" id="ARBA00022741"/>
    </source>
</evidence>
<keyword evidence="10" id="KW-0175">Coiled coil</keyword>
<feature type="domain" description="Response regulatory" evidence="12">
    <location>
        <begin position="8"/>
        <end position="125"/>
    </location>
</feature>
<dbReference type="AlphaFoldDB" id="A0A8J8GBF9"/>
<accession>A0A8J8GBF9</accession>
<evidence type="ECO:0000256" key="10">
    <source>
        <dbReference type="SAM" id="Coils"/>
    </source>
</evidence>
<dbReference type="GO" id="GO:0005524">
    <property type="term" value="F:ATP binding"/>
    <property type="evidence" value="ECO:0007669"/>
    <property type="project" value="UniProtKB-KW"/>
</dbReference>
<dbReference type="InterPro" id="IPR000014">
    <property type="entry name" value="PAS"/>
</dbReference>
<gene>
    <name evidence="14" type="ORF">HR057_03530</name>
</gene>
<dbReference type="InterPro" id="IPR001789">
    <property type="entry name" value="Sig_transdc_resp-reg_receiver"/>
</dbReference>
<dbReference type="SMART" id="SM00388">
    <property type="entry name" value="HisKA"/>
    <property type="match status" value="1"/>
</dbReference>
<evidence type="ECO:0000256" key="2">
    <source>
        <dbReference type="ARBA" id="ARBA00012438"/>
    </source>
</evidence>
<dbReference type="InterPro" id="IPR003661">
    <property type="entry name" value="HisK_dim/P_dom"/>
</dbReference>
<evidence type="ECO:0000256" key="8">
    <source>
        <dbReference type="ARBA" id="ARBA00023012"/>
    </source>
</evidence>
<dbReference type="GO" id="GO:0000155">
    <property type="term" value="F:phosphorelay sensor kinase activity"/>
    <property type="evidence" value="ECO:0007669"/>
    <property type="project" value="InterPro"/>
</dbReference>
<keyword evidence="15" id="KW-1185">Reference proteome</keyword>
<dbReference type="InterPro" id="IPR011006">
    <property type="entry name" value="CheY-like_superfamily"/>
</dbReference>
<dbReference type="SMART" id="SM00387">
    <property type="entry name" value="HATPase_c"/>
    <property type="match status" value="1"/>
</dbReference>
<dbReference type="PROSITE" id="PS50109">
    <property type="entry name" value="HIS_KIN"/>
    <property type="match status" value="1"/>
</dbReference>
<dbReference type="SUPFAM" id="SSF52172">
    <property type="entry name" value="CheY-like"/>
    <property type="match status" value="1"/>
</dbReference>
<dbReference type="PRINTS" id="PR00344">
    <property type="entry name" value="BCTRLSENSOR"/>
</dbReference>
<organism evidence="14 15">
    <name type="scientific">Calidifontibacillus erzurumensis</name>
    <dbReference type="NCBI Taxonomy" id="2741433"/>
    <lineage>
        <taxon>Bacteria</taxon>
        <taxon>Bacillati</taxon>
        <taxon>Bacillota</taxon>
        <taxon>Bacilli</taxon>
        <taxon>Bacillales</taxon>
        <taxon>Bacillaceae</taxon>
        <taxon>Calidifontibacillus/Schinkia group</taxon>
        <taxon>Calidifontibacillus</taxon>
    </lineage>
</organism>
<dbReference type="Gene3D" id="3.40.50.2300">
    <property type="match status" value="1"/>
</dbReference>
<evidence type="ECO:0000259" key="11">
    <source>
        <dbReference type="PROSITE" id="PS50109"/>
    </source>
</evidence>
<dbReference type="Gene3D" id="1.10.287.130">
    <property type="match status" value="1"/>
</dbReference>
<keyword evidence="6" id="KW-0418">Kinase</keyword>
<comment type="catalytic activity">
    <reaction evidence="1">
        <text>ATP + protein L-histidine = ADP + protein N-phospho-L-histidine.</text>
        <dbReference type="EC" id="2.7.13.3"/>
    </reaction>
</comment>
<dbReference type="Gene3D" id="3.30.450.20">
    <property type="entry name" value="PAS domain"/>
    <property type="match status" value="1"/>
</dbReference>